<dbReference type="GO" id="GO:0005737">
    <property type="term" value="C:cytoplasm"/>
    <property type="evidence" value="ECO:0007669"/>
    <property type="project" value="TreeGrafter"/>
</dbReference>
<dbReference type="EMBL" id="JPOS01000079">
    <property type="protein sequence ID" value="KGE86478.1"/>
    <property type="molecule type" value="Genomic_DNA"/>
</dbReference>
<evidence type="ECO:0000256" key="3">
    <source>
        <dbReference type="ARBA" id="ARBA00022630"/>
    </source>
</evidence>
<protein>
    <submittedName>
        <fullName evidence="6">Oxidase</fullName>
    </submittedName>
</protein>
<comment type="similarity">
    <text evidence="2">Belongs to the DadA oxidoreductase family.</text>
</comment>
<evidence type="ECO:0000256" key="1">
    <source>
        <dbReference type="ARBA" id="ARBA00001974"/>
    </source>
</evidence>
<dbReference type="Proteomes" id="UP000029736">
    <property type="component" value="Unassembled WGS sequence"/>
</dbReference>
<dbReference type="PANTHER" id="PTHR13847:SF286">
    <property type="entry name" value="D-AMINO ACID DEHYDROGENASE"/>
    <property type="match status" value="1"/>
</dbReference>
<evidence type="ECO:0000313" key="6">
    <source>
        <dbReference type="EMBL" id="KGE86478.1"/>
    </source>
</evidence>
<keyword evidence="4" id="KW-0560">Oxidoreductase</keyword>
<dbReference type="GO" id="GO:0016491">
    <property type="term" value="F:oxidoreductase activity"/>
    <property type="evidence" value="ECO:0007669"/>
    <property type="project" value="UniProtKB-KW"/>
</dbReference>
<gene>
    <name evidence="6" type="ORF">IX84_22155</name>
</gene>
<name>A0A098S3S7_9BACT</name>
<reference evidence="6 7" key="1">
    <citation type="journal article" date="2014" name="Int. J. Syst. Evol. Microbiol.">
        <title>Phaeodactylibacter xiamenensis gen. nov., sp. nov., a member of the family Saprospiraceae isolated from the marine alga Phaeodactylum tricornutum.</title>
        <authorList>
            <person name="Chen Z.Jr."/>
            <person name="Lei X."/>
            <person name="Lai Q."/>
            <person name="Li Y."/>
            <person name="Zhang B."/>
            <person name="Zhang J."/>
            <person name="Zhang H."/>
            <person name="Yang L."/>
            <person name="Zheng W."/>
            <person name="Tian Y."/>
            <person name="Yu Z."/>
            <person name="Xu H.Jr."/>
            <person name="Zheng T."/>
        </authorList>
    </citation>
    <scope>NUCLEOTIDE SEQUENCE [LARGE SCALE GENOMIC DNA]</scope>
    <source>
        <strain evidence="6 7">KD52</strain>
    </source>
</reference>
<dbReference type="RefSeq" id="WP_044225369.1">
    <property type="nucleotide sequence ID" value="NZ_JBKAGJ010000026.1"/>
</dbReference>
<evidence type="ECO:0000313" key="7">
    <source>
        <dbReference type="Proteomes" id="UP000029736"/>
    </source>
</evidence>
<dbReference type="NCBIfam" id="TIGR03364">
    <property type="entry name" value="HpnW_proposed"/>
    <property type="match status" value="1"/>
</dbReference>
<organism evidence="6 7">
    <name type="scientific">Phaeodactylibacter xiamenensis</name>
    <dbReference type="NCBI Taxonomy" id="1524460"/>
    <lineage>
        <taxon>Bacteria</taxon>
        <taxon>Pseudomonadati</taxon>
        <taxon>Bacteroidota</taxon>
        <taxon>Saprospiria</taxon>
        <taxon>Saprospirales</taxon>
        <taxon>Haliscomenobacteraceae</taxon>
        <taxon>Phaeodactylibacter</taxon>
    </lineage>
</organism>
<dbReference type="InterPro" id="IPR036188">
    <property type="entry name" value="FAD/NAD-bd_sf"/>
</dbReference>
<feature type="domain" description="FAD dependent oxidoreductase" evidence="5">
    <location>
        <begin position="8"/>
        <end position="378"/>
    </location>
</feature>
<dbReference type="STRING" id="1524460.IX84_22155"/>
<dbReference type="Gene3D" id="3.30.9.10">
    <property type="entry name" value="D-Amino Acid Oxidase, subunit A, domain 2"/>
    <property type="match status" value="1"/>
</dbReference>
<dbReference type="AlphaFoldDB" id="A0A098S3S7"/>
<comment type="caution">
    <text evidence="6">The sequence shown here is derived from an EMBL/GenBank/DDBJ whole genome shotgun (WGS) entry which is preliminary data.</text>
</comment>
<sequence>MANPLKFDVLVIGSGILGTFHAYHALRAGYSVGLIEKNKKPQGATTRNFGQVVPSGLDTKWQKIGRRSLEIYKELQQETDISLQSNGSVYIASDNDEVRLIEELALQNQKVGYPSKLLTKTECLQKWPVLQPSYCQAGLFFPQEISLDPRIAVHKIINYMIEQMGLKYFPSCQITQSLVLNRGVEFRSSDQRTFVGEKGIICNGSEFQTLYPELFGQSDLEVSKLHMLRTTPNPKLRIKGNILTGRTIRRYESFRECNSYKDVRESEPKDTFAKKYGIHILLTQAPDGTIVLGDSHEYADAKNKDALGYEIDQSINVFMLREAKKIFRIPNLEIQNTWFGLYSQCKTKDIFQHNIGGCLHIVTGIGGKGMTAGPGFAEKNLKLIL</sequence>
<evidence type="ECO:0000256" key="4">
    <source>
        <dbReference type="ARBA" id="ARBA00023002"/>
    </source>
</evidence>
<dbReference type="PANTHER" id="PTHR13847">
    <property type="entry name" value="SARCOSINE DEHYDROGENASE-RELATED"/>
    <property type="match status" value="1"/>
</dbReference>
<evidence type="ECO:0000259" key="5">
    <source>
        <dbReference type="Pfam" id="PF01266"/>
    </source>
</evidence>
<evidence type="ECO:0000256" key="2">
    <source>
        <dbReference type="ARBA" id="ARBA00009410"/>
    </source>
</evidence>
<keyword evidence="7" id="KW-1185">Reference proteome</keyword>
<dbReference type="Pfam" id="PF01266">
    <property type="entry name" value="DAO"/>
    <property type="match status" value="1"/>
</dbReference>
<dbReference type="InterPro" id="IPR017741">
    <property type="entry name" value="FAD-dependent_OxRdtase_HpnW"/>
</dbReference>
<keyword evidence="3" id="KW-0285">Flavoprotein</keyword>
<dbReference type="InterPro" id="IPR006076">
    <property type="entry name" value="FAD-dep_OxRdtase"/>
</dbReference>
<dbReference type="OrthoDB" id="9799943at2"/>
<accession>A0A098S3S7</accession>
<dbReference type="Gene3D" id="3.50.50.60">
    <property type="entry name" value="FAD/NAD(P)-binding domain"/>
    <property type="match status" value="1"/>
</dbReference>
<comment type="cofactor">
    <cofactor evidence="1">
        <name>FAD</name>
        <dbReference type="ChEBI" id="CHEBI:57692"/>
    </cofactor>
</comment>
<proteinExistence type="inferred from homology"/>
<dbReference type="SUPFAM" id="SSF51905">
    <property type="entry name" value="FAD/NAD(P)-binding domain"/>
    <property type="match status" value="1"/>
</dbReference>